<evidence type="ECO:0000313" key="10">
    <source>
        <dbReference type="Proteomes" id="UP001597018"/>
    </source>
</evidence>
<evidence type="ECO:0000313" key="9">
    <source>
        <dbReference type="EMBL" id="MFD0923482.1"/>
    </source>
</evidence>
<keyword evidence="9" id="KW-0067">ATP-binding</keyword>
<dbReference type="SUPFAM" id="SSF55874">
    <property type="entry name" value="ATPase domain of HSP90 chaperone/DNA topoisomerase II/histidine kinase"/>
    <property type="match status" value="1"/>
</dbReference>
<dbReference type="SMART" id="SM00387">
    <property type="entry name" value="HATPase_c"/>
    <property type="match status" value="1"/>
</dbReference>
<evidence type="ECO:0000256" key="2">
    <source>
        <dbReference type="ARBA" id="ARBA00012438"/>
    </source>
</evidence>
<feature type="compositionally biased region" description="Low complexity" evidence="6">
    <location>
        <begin position="682"/>
        <end position="699"/>
    </location>
</feature>
<keyword evidence="3" id="KW-0597">Phosphoprotein</keyword>
<evidence type="ECO:0000256" key="4">
    <source>
        <dbReference type="ARBA" id="ARBA00022679"/>
    </source>
</evidence>
<reference evidence="10" key="1">
    <citation type="journal article" date="2019" name="Int. J. Syst. Evol. Microbiol.">
        <title>The Global Catalogue of Microorganisms (GCM) 10K type strain sequencing project: providing services to taxonomists for standard genome sequencing and annotation.</title>
        <authorList>
            <consortium name="The Broad Institute Genomics Platform"/>
            <consortium name="The Broad Institute Genome Sequencing Center for Infectious Disease"/>
            <person name="Wu L."/>
            <person name="Ma J."/>
        </authorList>
    </citation>
    <scope>NUCLEOTIDE SEQUENCE [LARGE SCALE GENOMIC DNA]</scope>
    <source>
        <strain evidence="10">CCUG 56401</strain>
    </source>
</reference>
<dbReference type="InterPro" id="IPR050428">
    <property type="entry name" value="TCS_sensor_his_kinase"/>
</dbReference>
<feature type="compositionally biased region" description="Basic and acidic residues" evidence="6">
    <location>
        <begin position="727"/>
        <end position="748"/>
    </location>
</feature>
<keyword evidence="9" id="KW-0547">Nucleotide-binding</keyword>
<organism evidence="9 10">
    <name type="scientific">Saccharopolyspora rosea</name>
    <dbReference type="NCBI Taxonomy" id="524884"/>
    <lineage>
        <taxon>Bacteria</taxon>
        <taxon>Bacillati</taxon>
        <taxon>Actinomycetota</taxon>
        <taxon>Actinomycetes</taxon>
        <taxon>Pseudonocardiales</taxon>
        <taxon>Pseudonocardiaceae</taxon>
        <taxon>Saccharopolyspora</taxon>
    </lineage>
</organism>
<dbReference type="RefSeq" id="WP_345601623.1">
    <property type="nucleotide sequence ID" value="NZ_BAABLT010000041.1"/>
</dbReference>
<protein>
    <recommendedName>
        <fullName evidence="2">histidine kinase</fullName>
        <ecNumber evidence="2">2.7.13.3</ecNumber>
    </recommendedName>
</protein>
<keyword evidence="4" id="KW-0808">Transferase</keyword>
<evidence type="ECO:0000256" key="7">
    <source>
        <dbReference type="SAM" id="Phobius"/>
    </source>
</evidence>
<dbReference type="PANTHER" id="PTHR45436:SF5">
    <property type="entry name" value="SENSOR HISTIDINE KINASE TRCS"/>
    <property type="match status" value="1"/>
</dbReference>
<evidence type="ECO:0000256" key="3">
    <source>
        <dbReference type="ARBA" id="ARBA00022553"/>
    </source>
</evidence>
<comment type="caution">
    <text evidence="9">The sequence shown here is derived from an EMBL/GenBank/DDBJ whole genome shotgun (WGS) entry which is preliminary data.</text>
</comment>
<dbReference type="Proteomes" id="UP001597018">
    <property type="component" value="Unassembled WGS sequence"/>
</dbReference>
<feature type="region of interest" description="Disordered" evidence="6">
    <location>
        <begin position="682"/>
        <end position="780"/>
    </location>
</feature>
<comment type="catalytic activity">
    <reaction evidence="1">
        <text>ATP + protein L-histidine = ADP + protein N-phospho-L-histidine.</text>
        <dbReference type="EC" id="2.7.13.3"/>
    </reaction>
</comment>
<feature type="domain" description="Histidine kinase/HSP90-like ATPase" evidence="8">
    <location>
        <begin position="526"/>
        <end position="636"/>
    </location>
</feature>
<dbReference type="EC" id="2.7.13.3" evidence="2"/>
<dbReference type="EMBL" id="JBHTIW010000035">
    <property type="protein sequence ID" value="MFD0923482.1"/>
    <property type="molecule type" value="Genomic_DNA"/>
</dbReference>
<keyword evidence="7" id="KW-0812">Transmembrane</keyword>
<dbReference type="InterPro" id="IPR003594">
    <property type="entry name" value="HATPase_dom"/>
</dbReference>
<accession>A0ABW3FZX3</accession>
<feature type="region of interest" description="Disordered" evidence="6">
    <location>
        <begin position="641"/>
        <end position="669"/>
    </location>
</feature>
<sequence length="780" mass="83644">MTRKSSPGSEYRPIRARLTRVVIVPGVVVLVIWAAFTGYAAYRGYSARTIATGVRDATAPAVRGLGALQEERRLAMQHGDADPGVVSARRAETDRAVRDVRAELRRLGERAPARVADRAGQLDGLLAQLPAQRAALDSGNLDRRAAFAYYNRLLDAGVALLDAQARAVPDPESGRAGLVATDLVRAADQMSRASSLGGAALADGGFTAADHVTFASLVGAYHSTLDTSVPVAEPSAARQYARLSEDPAWQRLQGWETALVEHSPRVGGPFEIAVADWRSATEDVSQGLTSVAAEQATGGAELGVRNSDIGLVRIAVGSLVALLVALLGLLLAVRSARKIVDRALVSRLSALRGDALELAERRLPDIAARLADGEQVDVAGERGRLDYGDDEVGQVADAFNTAYRAAVGAAVRENQAREGANRVFLGIAHRNQGLVHRQLKQLDRMERNEEHPERLDGLFQLDHLATRARRNAENLIILAGEQPGRQWRKPVRLVDVVRAAVAETEQYYRIVVNPVPEVSLVGAAVGDAIHLLAELMDNATSFSPPQSQVQVHAVATPRGVDLRIDDEGLGMRPEDRDSMNELLASAPRFEDITLGGDARLGLFVVARLAHRRDVAVSLRDGADGGTSAHVRLPADIVVGEAESTPAPPRPEPEREPVAAAPPPEMQEAWSRLREQLPLDAANAAPAAPAADDTPTIADPGFPAVDPDGGPPLPRRRRRENLPPQLRDGQRDEAEREPDEAGRVAERTRGNMAAFQRGTLRARRTETSTDGDSLAGEEEGQ</sequence>
<evidence type="ECO:0000259" key="8">
    <source>
        <dbReference type="SMART" id="SM00387"/>
    </source>
</evidence>
<keyword evidence="7" id="KW-1133">Transmembrane helix</keyword>
<dbReference type="InterPro" id="IPR013587">
    <property type="entry name" value="Nitrate/nitrite_sensing"/>
</dbReference>
<keyword evidence="5" id="KW-0418">Kinase</keyword>
<feature type="transmembrane region" description="Helical" evidence="7">
    <location>
        <begin position="21"/>
        <end position="42"/>
    </location>
</feature>
<feature type="transmembrane region" description="Helical" evidence="7">
    <location>
        <begin position="311"/>
        <end position="333"/>
    </location>
</feature>
<dbReference type="Gene3D" id="3.30.565.10">
    <property type="entry name" value="Histidine kinase-like ATPase, C-terminal domain"/>
    <property type="match status" value="1"/>
</dbReference>
<name>A0ABW3FZX3_9PSEU</name>
<evidence type="ECO:0000256" key="1">
    <source>
        <dbReference type="ARBA" id="ARBA00000085"/>
    </source>
</evidence>
<keyword evidence="10" id="KW-1185">Reference proteome</keyword>
<dbReference type="Pfam" id="PF02518">
    <property type="entry name" value="HATPase_c"/>
    <property type="match status" value="1"/>
</dbReference>
<keyword evidence="7" id="KW-0472">Membrane</keyword>
<gene>
    <name evidence="9" type="ORF">ACFQ16_27390</name>
</gene>
<dbReference type="Pfam" id="PF08376">
    <property type="entry name" value="NIT"/>
    <property type="match status" value="1"/>
</dbReference>
<evidence type="ECO:0000256" key="5">
    <source>
        <dbReference type="ARBA" id="ARBA00022777"/>
    </source>
</evidence>
<evidence type="ECO:0000256" key="6">
    <source>
        <dbReference type="SAM" id="MobiDB-lite"/>
    </source>
</evidence>
<dbReference type="InterPro" id="IPR036890">
    <property type="entry name" value="HATPase_C_sf"/>
</dbReference>
<dbReference type="GO" id="GO:0005524">
    <property type="term" value="F:ATP binding"/>
    <property type="evidence" value="ECO:0007669"/>
    <property type="project" value="UniProtKB-KW"/>
</dbReference>
<proteinExistence type="predicted"/>
<dbReference type="PANTHER" id="PTHR45436">
    <property type="entry name" value="SENSOR HISTIDINE KINASE YKOH"/>
    <property type="match status" value="1"/>
</dbReference>